<feature type="region of interest" description="Disordered" evidence="1">
    <location>
        <begin position="22"/>
        <end position="64"/>
    </location>
</feature>
<dbReference type="EMBL" id="JAMXLT020000002">
    <property type="protein sequence ID" value="MDW8547687.1"/>
    <property type="molecule type" value="Genomic_DNA"/>
</dbReference>
<name>A0ABU4JDE1_9FLAO</name>
<organism evidence="2 3">
    <name type="scientific">Epilithonimonas ginsengisoli</name>
    <dbReference type="NCBI Taxonomy" id="1245592"/>
    <lineage>
        <taxon>Bacteria</taxon>
        <taxon>Pseudomonadati</taxon>
        <taxon>Bacteroidota</taxon>
        <taxon>Flavobacteriia</taxon>
        <taxon>Flavobacteriales</taxon>
        <taxon>Weeksellaceae</taxon>
        <taxon>Chryseobacterium group</taxon>
        <taxon>Epilithonimonas</taxon>
    </lineage>
</organism>
<feature type="compositionally biased region" description="Basic and acidic residues" evidence="1">
    <location>
        <begin position="90"/>
        <end position="101"/>
    </location>
</feature>
<feature type="compositionally biased region" description="Basic and acidic residues" evidence="1">
    <location>
        <begin position="22"/>
        <end position="33"/>
    </location>
</feature>
<feature type="compositionally biased region" description="Polar residues" evidence="1">
    <location>
        <begin position="80"/>
        <end position="89"/>
    </location>
</feature>
<keyword evidence="3" id="KW-1185">Reference proteome</keyword>
<proteinExistence type="predicted"/>
<evidence type="ECO:0000256" key="1">
    <source>
        <dbReference type="SAM" id="MobiDB-lite"/>
    </source>
</evidence>
<evidence type="ECO:0000313" key="3">
    <source>
        <dbReference type="Proteomes" id="UP001204439"/>
    </source>
</evidence>
<evidence type="ECO:0000313" key="2">
    <source>
        <dbReference type="EMBL" id="MDW8547687.1"/>
    </source>
</evidence>
<feature type="compositionally biased region" description="Basic and acidic residues" evidence="1">
    <location>
        <begin position="43"/>
        <end position="54"/>
    </location>
</feature>
<reference evidence="2 3" key="1">
    <citation type="submission" date="2023-11" db="EMBL/GenBank/DDBJ databases">
        <title>First isolation, identification, and characterization of non-pathogenic Epilithonimonas ginsengisoli isolated from diseased farmed rainbow trout (Oncorhynchus mykiss) in Chile.</title>
        <authorList>
            <person name="Miranda C.D."/>
            <person name="Irgang R."/>
            <person name="Concha C."/>
            <person name="Rojas R."/>
            <person name="Avendano R."/>
        </authorList>
    </citation>
    <scope>NUCLEOTIDE SEQUENCE [LARGE SCALE GENOMIC DNA]</scope>
    <source>
        <strain evidence="2 3">FP99</strain>
    </source>
</reference>
<dbReference type="Proteomes" id="UP001204439">
    <property type="component" value="Unassembled WGS sequence"/>
</dbReference>
<comment type="caution">
    <text evidence="2">The sequence shown here is derived from an EMBL/GenBank/DDBJ whole genome shotgun (WGS) entry which is preliminary data.</text>
</comment>
<gene>
    <name evidence="2" type="ORF">NG800_002115</name>
</gene>
<sequence>MKKLILFIATLSFGLIFSQKLKETKPSEKRENKIPTNPYNKADSTKSDDIKRENNNAAFYKNVDSSKASQYRMLNKKPNEQYSELPQTKDSTELNKKEKNK</sequence>
<accession>A0ABU4JDE1</accession>
<feature type="region of interest" description="Disordered" evidence="1">
    <location>
        <begin position="77"/>
        <end position="101"/>
    </location>
</feature>
<protein>
    <submittedName>
        <fullName evidence="2">Uncharacterized protein</fullName>
    </submittedName>
</protein>
<dbReference type="RefSeq" id="WP_063968963.1">
    <property type="nucleotide sequence ID" value="NZ_JAMXLT020000002.1"/>
</dbReference>